<dbReference type="EMBL" id="VFPP01000001">
    <property type="protein sequence ID" value="TQM80470.1"/>
    <property type="molecule type" value="Genomic_DNA"/>
</dbReference>
<dbReference type="SMART" id="SM00093">
    <property type="entry name" value="SERPIN"/>
    <property type="match status" value="1"/>
</dbReference>
<sequence>MPDRAHLTFALTLHDAVAPDRTRNACWSPYSVASALGMTAQAARGETEAELVALLGADHAKVLKGAVVGDDAEFAVANTLWAWDDLPLNEGFLTDLAGWPGAKARSAPFAQDPEGARKLINADVAETTRGLVPELLASGAITSDTVATLVNALYLKCAWSEEFPEHDTADLPFRGAGEVATMRREGNVRYAQRDGWQAVALAARGGVEAVVLLPDGDLGGTEGVPAVLEALDHDRVELFLPKLDLSVNVSLADALQQVGVRTMFGRGADFTGLSPDPRLYVDDVVHEAVLRLDEQGFEGAAATAVMMRLTSFMPAEPARTVRVDRPYLLLVRHAETGAIYFLAQVAKP</sequence>
<dbReference type="InterPro" id="IPR000215">
    <property type="entry name" value="Serpin_fam"/>
</dbReference>
<evidence type="ECO:0000256" key="1">
    <source>
        <dbReference type="RuleBase" id="RU000411"/>
    </source>
</evidence>
<dbReference type="PANTHER" id="PTHR11461">
    <property type="entry name" value="SERINE PROTEASE INHIBITOR, SERPIN"/>
    <property type="match status" value="1"/>
</dbReference>
<comment type="similarity">
    <text evidence="1">Belongs to the serpin family.</text>
</comment>
<dbReference type="Proteomes" id="UP000316628">
    <property type="component" value="Unassembled WGS sequence"/>
</dbReference>
<accession>A0A543JCD5</accession>
<dbReference type="InterPro" id="IPR042178">
    <property type="entry name" value="Serpin_sf_1"/>
</dbReference>
<reference evidence="3 4" key="1">
    <citation type="submission" date="2019-06" db="EMBL/GenBank/DDBJ databases">
        <title>Sequencing the genomes of 1000 actinobacteria strains.</title>
        <authorList>
            <person name="Klenk H.-P."/>
        </authorList>
    </citation>
    <scope>NUCLEOTIDE SEQUENCE [LARGE SCALE GENOMIC DNA]</scope>
    <source>
        <strain evidence="3 4">DSM 45456</strain>
    </source>
</reference>
<dbReference type="OrthoDB" id="9764871at2"/>
<comment type="caution">
    <text evidence="3">The sequence shown here is derived from an EMBL/GenBank/DDBJ whole genome shotgun (WGS) entry which is preliminary data.</text>
</comment>
<evidence type="ECO:0000313" key="3">
    <source>
        <dbReference type="EMBL" id="TQM80470.1"/>
    </source>
</evidence>
<name>A0A543JCD5_9PSEU</name>
<dbReference type="SUPFAM" id="SSF56574">
    <property type="entry name" value="Serpins"/>
    <property type="match status" value="1"/>
</dbReference>
<dbReference type="PANTHER" id="PTHR11461:SF211">
    <property type="entry name" value="GH10112P-RELATED"/>
    <property type="match status" value="1"/>
</dbReference>
<dbReference type="AlphaFoldDB" id="A0A543JCD5"/>
<feature type="domain" description="Serpin" evidence="2">
    <location>
        <begin position="9"/>
        <end position="348"/>
    </location>
</feature>
<dbReference type="Gene3D" id="3.30.497.10">
    <property type="entry name" value="Antithrombin, subunit I, domain 2"/>
    <property type="match status" value="1"/>
</dbReference>
<evidence type="ECO:0000313" key="4">
    <source>
        <dbReference type="Proteomes" id="UP000316628"/>
    </source>
</evidence>
<evidence type="ECO:0000259" key="2">
    <source>
        <dbReference type="SMART" id="SM00093"/>
    </source>
</evidence>
<dbReference type="GO" id="GO:0004867">
    <property type="term" value="F:serine-type endopeptidase inhibitor activity"/>
    <property type="evidence" value="ECO:0007669"/>
    <property type="project" value="InterPro"/>
</dbReference>
<keyword evidence="4" id="KW-1185">Reference proteome</keyword>
<dbReference type="GO" id="GO:0005615">
    <property type="term" value="C:extracellular space"/>
    <property type="evidence" value="ECO:0007669"/>
    <property type="project" value="InterPro"/>
</dbReference>
<protein>
    <submittedName>
        <fullName evidence="3">Serpin B</fullName>
    </submittedName>
</protein>
<dbReference type="InterPro" id="IPR023796">
    <property type="entry name" value="Serpin_dom"/>
</dbReference>
<proteinExistence type="inferred from homology"/>
<dbReference type="Pfam" id="PF00079">
    <property type="entry name" value="Serpin"/>
    <property type="match status" value="1"/>
</dbReference>
<dbReference type="CDD" id="cd19590">
    <property type="entry name" value="serpin_thermopin-like"/>
    <property type="match status" value="1"/>
</dbReference>
<dbReference type="RefSeq" id="WP_141978498.1">
    <property type="nucleotide sequence ID" value="NZ_VFPP01000001.1"/>
</dbReference>
<dbReference type="InterPro" id="IPR042185">
    <property type="entry name" value="Serpin_sf_2"/>
</dbReference>
<gene>
    <name evidence="3" type="ORF">FHX81_2804</name>
</gene>
<dbReference type="Gene3D" id="2.30.39.10">
    <property type="entry name" value="Alpha-1-antitrypsin, domain 1"/>
    <property type="match status" value="1"/>
</dbReference>
<organism evidence="3 4">
    <name type="scientific">Saccharothrix saharensis</name>
    <dbReference type="NCBI Taxonomy" id="571190"/>
    <lineage>
        <taxon>Bacteria</taxon>
        <taxon>Bacillati</taxon>
        <taxon>Actinomycetota</taxon>
        <taxon>Actinomycetes</taxon>
        <taxon>Pseudonocardiales</taxon>
        <taxon>Pseudonocardiaceae</taxon>
        <taxon>Saccharothrix</taxon>
    </lineage>
</organism>
<dbReference type="InterPro" id="IPR036186">
    <property type="entry name" value="Serpin_sf"/>
</dbReference>